<dbReference type="RefSeq" id="WP_151966757.1">
    <property type="nucleotide sequence ID" value="NZ_AP019860.1"/>
</dbReference>
<dbReference type="SUPFAM" id="SSF55729">
    <property type="entry name" value="Acyl-CoA N-acyltransferases (Nat)"/>
    <property type="match status" value="1"/>
</dbReference>
<evidence type="ECO:0000313" key="2">
    <source>
        <dbReference type="EMBL" id="BBM82517.1"/>
    </source>
</evidence>
<dbReference type="EMBL" id="AP019860">
    <property type="protein sequence ID" value="BBM82517.1"/>
    <property type="molecule type" value="Genomic_DNA"/>
</dbReference>
<dbReference type="AlphaFoldDB" id="A0A5S9IJ60"/>
<dbReference type="KEGG" id="uam:UABAM_00860"/>
<accession>A0A5S9IJ60</accession>
<dbReference type="InterPro" id="IPR016181">
    <property type="entry name" value="Acyl_CoA_acyltransferase"/>
</dbReference>
<organism evidence="2 3">
    <name type="scientific">Uabimicrobium amorphum</name>
    <dbReference type="NCBI Taxonomy" id="2596890"/>
    <lineage>
        <taxon>Bacteria</taxon>
        <taxon>Pseudomonadati</taxon>
        <taxon>Planctomycetota</taxon>
        <taxon>Candidatus Uabimicrobiia</taxon>
        <taxon>Candidatus Uabimicrobiales</taxon>
        <taxon>Candidatus Uabimicrobiaceae</taxon>
        <taxon>Candidatus Uabimicrobium</taxon>
    </lineage>
</organism>
<dbReference type="Proteomes" id="UP000326354">
    <property type="component" value="Chromosome"/>
</dbReference>
<dbReference type="Gene3D" id="3.40.630.30">
    <property type="match status" value="1"/>
</dbReference>
<keyword evidence="3" id="KW-1185">Reference proteome</keyword>
<dbReference type="PANTHER" id="PTHR43792:SF1">
    <property type="entry name" value="N-ACETYLTRANSFERASE DOMAIN-CONTAINING PROTEIN"/>
    <property type="match status" value="1"/>
</dbReference>
<evidence type="ECO:0000313" key="3">
    <source>
        <dbReference type="Proteomes" id="UP000326354"/>
    </source>
</evidence>
<proteinExistence type="predicted"/>
<dbReference type="PANTHER" id="PTHR43792">
    <property type="entry name" value="GNAT FAMILY, PUTATIVE (AFU_ORTHOLOGUE AFUA_3G00765)-RELATED-RELATED"/>
    <property type="match status" value="1"/>
</dbReference>
<protein>
    <submittedName>
        <fullName evidence="2">N-acetyltransferase</fullName>
    </submittedName>
</protein>
<feature type="domain" description="N-acetyltransferase" evidence="1">
    <location>
        <begin position="9"/>
        <end position="176"/>
    </location>
</feature>
<name>A0A5S9IJ60_UABAM</name>
<dbReference type="GO" id="GO:0016747">
    <property type="term" value="F:acyltransferase activity, transferring groups other than amino-acyl groups"/>
    <property type="evidence" value="ECO:0007669"/>
    <property type="project" value="InterPro"/>
</dbReference>
<dbReference type="Pfam" id="PF13302">
    <property type="entry name" value="Acetyltransf_3"/>
    <property type="match status" value="1"/>
</dbReference>
<dbReference type="PROSITE" id="PS51186">
    <property type="entry name" value="GNAT"/>
    <property type="match status" value="1"/>
</dbReference>
<dbReference type="InterPro" id="IPR000182">
    <property type="entry name" value="GNAT_dom"/>
</dbReference>
<sequence>MHHFFSERLILRSWKKEDYAPFFDINNDSEVVRFLPGTLSREENDAFISRIESHFAKYGFGLFACEHKHDGVFIGFVGLSIPSFSCDFTPCVEIGWRLARKYWGQGLATEGAKRVLKYARDALNLERVVSFTVPDNVGSRRVMEKLGMRYIKDFDHPALDKDHRLCRHVLYEIELNGEDQ</sequence>
<dbReference type="InterPro" id="IPR051531">
    <property type="entry name" value="N-acetyltransferase"/>
</dbReference>
<keyword evidence="2" id="KW-0808">Transferase</keyword>
<gene>
    <name evidence="2" type="ORF">UABAM_00860</name>
</gene>
<reference evidence="2 3" key="1">
    <citation type="submission" date="2019-08" db="EMBL/GenBank/DDBJ databases">
        <title>Complete genome sequence of Candidatus Uab amorphum.</title>
        <authorList>
            <person name="Shiratori T."/>
            <person name="Suzuki S."/>
            <person name="Kakizawa Y."/>
            <person name="Ishida K."/>
        </authorList>
    </citation>
    <scope>NUCLEOTIDE SEQUENCE [LARGE SCALE GENOMIC DNA]</scope>
    <source>
        <strain evidence="2 3">SRT547</strain>
    </source>
</reference>
<dbReference type="OrthoDB" id="9795206at2"/>
<evidence type="ECO:0000259" key="1">
    <source>
        <dbReference type="PROSITE" id="PS51186"/>
    </source>
</evidence>